<feature type="signal peptide" evidence="6">
    <location>
        <begin position="1"/>
        <end position="26"/>
    </location>
</feature>
<gene>
    <name evidence="9" type="ORF">F1649_21325</name>
</gene>
<feature type="domain" description="SusD-like N-terminal" evidence="8">
    <location>
        <begin position="30"/>
        <end position="232"/>
    </location>
</feature>
<evidence type="ECO:0000256" key="1">
    <source>
        <dbReference type="ARBA" id="ARBA00004442"/>
    </source>
</evidence>
<dbReference type="Gene3D" id="1.25.40.390">
    <property type="match status" value="1"/>
</dbReference>
<keyword evidence="3 6" id="KW-0732">Signal</keyword>
<comment type="subcellular location">
    <subcellularLocation>
        <location evidence="1">Cell outer membrane</location>
    </subcellularLocation>
</comment>
<comment type="caution">
    <text evidence="9">The sequence shown here is derived from an EMBL/GenBank/DDBJ whole genome shotgun (WGS) entry which is preliminary data.</text>
</comment>
<dbReference type="InterPro" id="IPR033985">
    <property type="entry name" value="SusD-like_N"/>
</dbReference>
<dbReference type="AlphaFoldDB" id="A0A5M9GPL3"/>
<dbReference type="Proteomes" id="UP000322918">
    <property type="component" value="Unassembled WGS sequence"/>
</dbReference>
<proteinExistence type="inferred from homology"/>
<evidence type="ECO:0000256" key="3">
    <source>
        <dbReference type="ARBA" id="ARBA00022729"/>
    </source>
</evidence>
<evidence type="ECO:0000256" key="6">
    <source>
        <dbReference type="SAM" id="SignalP"/>
    </source>
</evidence>
<evidence type="ECO:0000259" key="8">
    <source>
        <dbReference type="Pfam" id="PF14322"/>
    </source>
</evidence>
<keyword evidence="10" id="KW-1185">Reference proteome</keyword>
<keyword evidence="4" id="KW-0472">Membrane</keyword>
<protein>
    <submittedName>
        <fullName evidence="9">RagB/SusD family nutrient uptake outer membrane protein</fullName>
    </submittedName>
</protein>
<dbReference type="Pfam" id="PF07980">
    <property type="entry name" value="SusD_RagB"/>
    <property type="match status" value="1"/>
</dbReference>
<evidence type="ECO:0000313" key="9">
    <source>
        <dbReference type="EMBL" id="KAA8475685.1"/>
    </source>
</evidence>
<reference evidence="9 10" key="1">
    <citation type="submission" date="2019-09" db="EMBL/GenBank/DDBJ databases">
        <title>Pararcticibacter amylolyticus gen. nov., sp. nov., isolated from a rottenly hemp rope, and reclassification of Pedobacter tournemirensis as Pararcticibacter tournemirensis comb. nov.</title>
        <authorList>
            <person name="Cai Y."/>
        </authorList>
    </citation>
    <scope>NUCLEOTIDE SEQUENCE [LARGE SCALE GENOMIC DNA]</scope>
    <source>
        <strain evidence="9 10">TF5-37.2-LB10</strain>
    </source>
</reference>
<evidence type="ECO:0000259" key="7">
    <source>
        <dbReference type="Pfam" id="PF07980"/>
    </source>
</evidence>
<sequence length="457" mass="50641">MNMKYIKFLPQTLLCMAAAIAISLPACDSFLDEKPDKKLVVPSSLADLQAMLDNYNTMSSNTPASGEVSTDDYYLTDADWAARSETDRRKYLWEKDNLFPTGDNGNDWSYSYSSTFTCNTVLNLIGDMERNAANADVWDDIKGQALFFRGMNYLSAAFIWCMAYQEGSPDPGLPIRLDPDFNLPSLRSSLEETYAQVIKDARASLPLLPLKSVNALRPSKAAAYALLARTYLSMRRYPEAGLYADSCLQLSGTLLDFNTLNASASYPVKFLNAEVILERSGVATPLNPSRAKIDSSLYLLYRDGDLRKTVFFKRNSNGTYAFKGSFEGSQALFTGFAAGEMYLIRAEAAARQGDPQAAMASLNTLLAKRWNKNSFVPLSAAGSGEALQLILLERRKELVMRGLRWMDIKRLNREGAGISLQRKINGQLYTLPAGDPRFALPIPEDVIALSGMPQNPR</sequence>
<dbReference type="InterPro" id="IPR012944">
    <property type="entry name" value="SusD_RagB_dom"/>
</dbReference>
<feature type="domain" description="RagB/SusD" evidence="7">
    <location>
        <begin position="317"/>
        <end position="411"/>
    </location>
</feature>
<evidence type="ECO:0000256" key="2">
    <source>
        <dbReference type="ARBA" id="ARBA00006275"/>
    </source>
</evidence>
<name>A0A5M9GPL3_9SPHI</name>
<keyword evidence="5" id="KW-0998">Cell outer membrane</keyword>
<feature type="chain" id="PRO_5024404134" evidence="6">
    <location>
        <begin position="27"/>
        <end position="457"/>
    </location>
</feature>
<dbReference type="EMBL" id="VWNE01000051">
    <property type="protein sequence ID" value="KAA8475685.1"/>
    <property type="molecule type" value="Genomic_DNA"/>
</dbReference>
<evidence type="ECO:0000313" key="10">
    <source>
        <dbReference type="Proteomes" id="UP000322918"/>
    </source>
</evidence>
<organism evidence="9 10">
    <name type="scientific">Arcticibacter tournemirensis</name>
    <dbReference type="NCBI Taxonomy" id="699437"/>
    <lineage>
        <taxon>Bacteria</taxon>
        <taxon>Pseudomonadati</taxon>
        <taxon>Bacteroidota</taxon>
        <taxon>Sphingobacteriia</taxon>
        <taxon>Sphingobacteriales</taxon>
        <taxon>Sphingobacteriaceae</taxon>
        <taxon>Arcticibacter</taxon>
    </lineage>
</organism>
<evidence type="ECO:0000256" key="5">
    <source>
        <dbReference type="ARBA" id="ARBA00023237"/>
    </source>
</evidence>
<dbReference type="SUPFAM" id="SSF48452">
    <property type="entry name" value="TPR-like"/>
    <property type="match status" value="1"/>
</dbReference>
<dbReference type="InterPro" id="IPR011990">
    <property type="entry name" value="TPR-like_helical_dom_sf"/>
</dbReference>
<accession>A0A5M9GPL3</accession>
<dbReference type="GO" id="GO:0009279">
    <property type="term" value="C:cell outer membrane"/>
    <property type="evidence" value="ECO:0007669"/>
    <property type="project" value="UniProtKB-SubCell"/>
</dbReference>
<comment type="similarity">
    <text evidence="2">Belongs to the SusD family.</text>
</comment>
<dbReference type="Pfam" id="PF14322">
    <property type="entry name" value="SusD-like_3"/>
    <property type="match status" value="1"/>
</dbReference>
<evidence type="ECO:0000256" key="4">
    <source>
        <dbReference type="ARBA" id="ARBA00023136"/>
    </source>
</evidence>
<dbReference type="OrthoDB" id="653598at2"/>